<evidence type="ECO:0000256" key="18">
    <source>
        <dbReference type="PIRNR" id="PIRNR017689"/>
    </source>
</evidence>
<dbReference type="GO" id="GO:0001514">
    <property type="term" value="P:selenocysteine incorporation"/>
    <property type="evidence" value="ECO:0007669"/>
    <property type="project" value="TreeGrafter"/>
</dbReference>
<evidence type="ECO:0000256" key="11">
    <source>
        <dbReference type="ARBA" id="ARBA00022917"/>
    </source>
</evidence>
<feature type="modified residue" description="N6-(pyridoxal phosphate)lysine" evidence="20">
    <location>
        <position position="289"/>
    </location>
</feature>
<comment type="pathway">
    <text evidence="3 18">Aminoacyl-tRNA biosynthesis; selenocysteinyl-tRNA(Sec) biosynthesis; selenocysteinyl-tRNA(Sec) from L-seryl-tRNA(Sec) (archaeal/eukaryal route): step 2/2.</text>
</comment>
<evidence type="ECO:0000256" key="12">
    <source>
        <dbReference type="ARBA" id="ARBA00023266"/>
    </source>
</evidence>
<evidence type="ECO:0000256" key="3">
    <source>
        <dbReference type="ARBA" id="ARBA00004822"/>
    </source>
</evidence>
<evidence type="ECO:0000256" key="1">
    <source>
        <dbReference type="ARBA" id="ARBA00001933"/>
    </source>
</evidence>
<evidence type="ECO:0000256" key="13">
    <source>
        <dbReference type="ARBA" id="ARBA00026053"/>
    </source>
</evidence>
<evidence type="ECO:0000256" key="20">
    <source>
        <dbReference type="PIRSR" id="PIRSR017689-50"/>
    </source>
</evidence>
<feature type="binding site" evidence="19">
    <location>
        <position position="318"/>
    </location>
    <ligand>
        <name>substrate</name>
    </ligand>
</feature>
<comment type="subunit">
    <text evidence="13">Homotetramer formed by a catalytic dimer and a non-catalytic dimer serving as a binding platform that orients tRNASec for catalysis. Each tetramer binds the CCA ends of two tRNAs which point to the active sites of the catalytic dimer.</text>
</comment>
<feature type="site" description="May act as a substrate filter by repelling compounds with a negatively charged alpha-carboxylate" evidence="20">
    <location>
        <position position="79"/>
    </location>
</feature>
<dbReference type="InterPro" id="IPR015421">
    <property type="entry name" value="PyrdxlP-dep_Trfase_major"/>
</dbReference>
<keyword evidence="12 18" id="KW-0711">Selenium</keyword>
<organism evidence="21 22">
    <name type="scientific">Drosophila mauritiana</name>
    <name type="common">Fruit fly</name>
    <dbReference type="NCBI Taxonomy" id="7226"/>
    <lineage>
        <taxon>Eukaryota</taxon>
        <taxon>Metazoa</taxon>
        <taxon>Ecdysozoa</taxon>
        <taxon>Arthropoda</taxon>
        <taxon>Hexapoda</taxon>
        <taxon>Insecta</taxon>
        <taxon>Pterygota</taxon>
        <taxon>Neoptera</taxon>
        <taxon>Endopterygota</taxon>
        <taxon>Diptera</taxon>
        <taxon>Brachycera</taxon>
        <taxon>Muscomorpha</taxon>
        <taxon>Ephydroidea</taxon>
        <taxon>Drosophilidae</taxon>
        <taxon>Drosophila</taxon>
        <taxon>Sophophora</taxon>
    </lineage>
</organism>
<dbReference type="InterPro" id="IPR019872">
    <property type="entry name" value="Sec-tRNA_Se_transferase"/>
</dbReference>
<keyword evidence="7 18" id="KW-0820">tRNA-binding</keyword>
<dbReference type="GO" id="GO:0005737">
    <property type="term" value="C:cytoplasm"/>
    <property type="evidence" value="ECO:0007669"/>
    <property type="project" value="UniProtKB-SubCell"/>
</dbReference>
<keyword evidence="9 18" id="KW-0694">RNA-binding</keyword>
<comment type="subcellular location">
    <subcellularLocation>
        <location evidence="18">Cytoplasm</location>
    </subcellularLocation>
</comment>
<evidence type="ECO:0000256" key="8">
    <source>
        <dbReference type="ARBA" id="ARBA00022679"/>
    </source>
</evidence>
<dbReference type="InterPro" id="IPR008829">
    <property type="entry name" value="SepSecS/SepCysS"/>
</dbReference>
<evidence type="ECO:0000256" key="19">
    <source>
        <dbReference type="PIRSR" id="PIRSR017689-1"/>
    </source>
</evidence>
<feature type="binding site" evidence="19">
    <location>
        <position position="80"/>
    </location>
    <ligand>
        <name>pyridoxal 5'-phosphate</name>
        <dbReference type="ChEBI" id="CHEBI:597326"/>
    </ligand>
</feature>
<keyword evidence="18" id="KW-0963">Cytoplasm</keyword>
<evidence type="ECO:0000313" key="21">
    <source>
        <dbReference type="Proteomes" id="UP000515162"/>
    </source>
</evidence>
<feature type="binding site" evidence="19">
    <location>
        <position position="102"/>
    </location>
    <ligand>
        <name>substrate</name>
    </ligand>
</feature>
<comment type="function">
    <text evidence="2 18">Converts O-phosphoseryl-tRNA(Sec) to selenocysteinyl-tRNA(Sec) required for selenoprotein biosynthesis.</text>
</comment>
<dbReference type="EC" id="2.9.1.2" evidence="5 18"/>
<dbReference type="GO" id="GO:0098621">
    <property type="term" value="F:O-phosphoseryl-tRNA(Sec) selenium transferase activity"/>
    <property type="evidence" value="ECO:0007669"/>
    <property type="project" value="UniProtKB-EC"/>
</dbReference>
<evidence type="ECO:0000256" key="17">
    <source>
        <dbReference type="ARBA" id="ARBA00048808"/>
    </source>
</evidence>
<protein>
    <recommendedName>
        <fullName evidence="6 18">O-phosphoseryl-tRNA(Sec) selenium transferase</fullName>
        <ecNumber evidence="5 18">2.9.1.2</ecNumber>
    </recommendedName>
    <alternativeName>
        <fullName evidence="14 18">Selenocysteine synthase</fullName>
    </alternativeName>
    <alternativeName>
        <fullName evidence="15 18">Selenocysteinyl-tRNA(Sec) synthase</fullName>
    </alternativeName>
    <alternativeName>
        <fullName evidence="16 18">Sep-tRNA:Sec-tRNA synthase</fullName>
    </alternativeName>
</protein>
<comment type="cofactor">
    <cofactor evidence="1 18 20">
        <name>pyridoxal 5'-phosphate</name>
        <dbReference type="ChEBI" id="CHEBI:597326"/>
    </cofactor>
</comment>
<evidence type="ECO:0000256" key="14">
    <source>
        <dbReference type="ARBA" id="ARBA00030669"/>
    </source>
</evidence>
<sequence>MTQSQMNFNNVNIPEKLVPDNYLQLGLAAQRSKQRSFKELLEKRKLPENGWSDERIEELVHMLASLDSNNYPHKVGLGEREARIASKLVARRHYNFGHGIGRSGDLLEAQPKAAGSTLLARLTNALILDLIRGIGLPSCAGCFLVPMCTGMTLTLCLQSLRKRRPGAKYVLWSRIDQKSCFKAITAAGLEPVVIPCLIQGGSLNTNVDLFREKIKSLGVDSILCLYTTTSCFAPRNSDDIAEVSKLSKQWQIPHLVNNAYGLQAKEIVHQLESANRVGRIDFFVQSSDKNLLVPVGSAIVASFNESVLHDVASTYAGRASGSQSLDVLMTLLSLGRNGFQLLMDQRGENFIYLRENLRKFAELRGEIVLDSRCNSISLAITLATMAGDQMKSITQLGSMLHMRGVSGARVIVPGQNKTIDGHEFIDFGSHRSNLQVPYLTVAAGIGITQEEIDKFFDIFSKCWRQLFQTKNDKTMSLLETTIK</sequence>
<evidence type="ECO:0000256" key="6">
    <source>
        <dbReference type="ARBA" id="ARBA00021963"/>
    </source>
</evidence>
<feature type="binding site" evidence="19">
    <location>
        <position position="276"/>
    </location>
    <ligand>
        <name>tRNA</name>
        <dbReference type="ChEBI" id="CHEBI:17843"/>
    </ligand>
</feature>
<dbReference type="Gene3D" id="3.40.640.10">
    <property type="entry name" value="Type I PLP-dependent aspartate aminotransferase-like (Major domain)"/>
    <property type="match status" value="1"/>
</dbReference>
<proteinExistence type="inferred from homology"/>
<dbReference type="NCBIfam" id="TIGR03531">
    <property type="entry name" value="selenium_SpcS"/>
    <property type="match status" value="1"/>
</dbReference>
<dbReference type="GO" id="GO:0001717">
    <property type="term" value="P:conversion of seryl-tRNAsec to selenocys-tRNAsec"/>
    <property type="evidence" value="ECO:0007669"/>
    <property type="project" value="UniProtKB-UniRule"/>
</dbReference>
<comment type="catalytic activity">
    <reaction evidence="17 18">
        <text>O-phospho-L-seryl-tRNA(Sec) + selenophosphate + H2O = L-selenocysteinyl-tRNA(Sec) + 2 phosphate</text>
        <dbReference type="Rhea" id="RHEA:25041"/>
        <dbReference type="Rhea" id="RHEA-COMP:9743"/>
        <dbReference type="Rhea" id="RHEA-COMP:9947"/>
        <dbReference type="ChEBI" id="CHEBI:15377"/>
        <dbReference type="ChEBI" id="CHEBI:16144"/>
        <dbReference type="ChEBI" id="CHEBI:43474"/>
        <dbReference type="ChEBI" id="CHEBI:78551"/>
        <dbReference type="ChEBI" id="CHEBI:78573"/>
        <dbReference type="EC" id="2.9.1.2"/>
    </reaction>
</comment>
<keyword evidence="8 18" id="KW-0808">Transferase</keyword>
<dbReference type="RefSeq" id="XP_033165082.1">
    <property type="nucleotide sequence ID" value="XM_033309191.1"/>
</dbReference>
<evidence type="ECO:0000256" key="16">
    <source>
        <dbReference type="ARBA" id="ARBA00032693"/>
    </source>
</evidence>
<name>A0A6P8K9W4_DROMA</name>
<feature type="binding site" evidence="19">
    <location>
        <position position="403"/>
    </location>
    <ligand>
        <name>tRNA</name>
        <dbReference type="ChEBI" id="CHEBI:17843"/>
    </ligand>
</feature>
<evidence type="ECO:0000256" key="5">
    <source>
        <dbReference type="ARBA" id="ARBA00012464"/>
    </source>
</evidence>
<dbReference type="AlphaFoldDB" id="A0A6P8K9W4"/>
<evidence type="ECO:0000256" key="7">
    <source>
        <dbReference type="ARBA" id="ARBA00022555"/>
    </source>
</evidence>
<keyword evidence="10 18" id="KW-0663">Pyridoxal phosphate</keyword>
<dbReference type="PANTHER" id="PTHR12944">
    <property type="entry name" value="SOLUBLE LIVER ANTIGEN/LIVER PANCREAS ANTIGEN"/>
    <property type="match status" value="1"/>
</dbReference>
<evidence type="ECO:0000256" key="2">
    <source>
        <dbReference type="ARBA" id="ARBA00002552"/>
    </source>
</evidence>
<dbReference type="GO" id="GO:0000049">
    <property type="term" value="F:tRNA binding"/>
    <property type="evidence" value="ECO:0007669"/>
    <property type="project" value="UniProtKB-UniRule"/>
</dbReference>
<comment type="similarity">
    <text evidence="4 18">Belongs to the SepSecS family.</text>
</comment>
<reference evidence="22" key="1">
    <citation type="submission" date="2025-08" db="UniProtKB">
        <authorList>
            <consortium name="RefSeq"/>
        </authorList>
    </citation>
    <scope>IDENTIFICATION</scope>
    <source>
        <strain evidence="22">Mau12</strain>
        <tissue evidence="22">Whole Body</tissue>
    </source>
</reference>
<accession>A0A6P8K9W4</accession>
<keyword evidence="21" id="KW-1185">Reference proteome</keyword>
<feature type="binding site" evidence="19">
    <location>
        <position position="103"/>
    </location>
    <ligand>
        <name>substrate</name>
    </ligand>
</feature>
<evidence type="ECO:0000256" key="4">
    <source>
        <dbReference type="ARBA" id="ARBA00007037"/>
    </source>
</evidence>
<evidence type="ECO:0000256" key="10">
    <source>
        <dbReference type="ARBA" id="ARBA00022898"/>
    </source>
</evidence>
<feature type="binding site" evidence="19">
    <location>
        <position position="110"/>
    </location>
    <ligand>
        <name>substrate</name>
    </ligand>
</feature>
<dbReference type="Pfam" id="PF05889">
    <property type="entry name" value="SepSecS"/>
    <property type="match status" value="1"/>
</dbReference>
<evidence type="ECO:0000313" key="22">
    <source>
        <dbReference type="RefSeq" id="XP_033165082.1"/>
    </source>
</evidence>
<keyword evidence="11 18" id="KW-0648">Protein biosynthesis</keyword>
<dbReference type="InterPro" id="IPR015424">
    <property type="entry name" value="PyrdxlP-dep_Trfase"/>
</dbReference>
<dbReference type="PANTHER" id="PTHR12944:SF2">
    <property type="entry name" value="O-PHOSPHOSERYL-TRNA(SEC) SELENIUM TRANSFERASE"/>
    <property type="match status" value="1"/>
</dbReference>
<dbReference type="GeneID" id="117144159"/>
<dbReference type="SUPFAM" id="SSF53383">
    <property type="entry name" value="PLP-dependent transferases"/>
    <property type="match status" value="1"/>
</dbReference>
<evidence type="ECO:0000256" key="15">
    <source>
        <dbReference type="ARBA" id="ARBA00032048"/>
    </source>
</evidence>
<evidence type="ECO:0000256" key="9">
    <source>
        <dbReference type="ARBA" id="ARBA00022884"/>
    </source>
</evidence>
<dbReference type="PIRSF" id="PIRSF017689">
    <property type="entry name" value="SepSecS"/>
    <property type="match status" value="1"/>
</dbReference>
<dbReference type="UniPathway" id="UPA00906">
    <property type="reaction ID" value="UER00898"/>
</dbReference>
<dbReference type="Proteomes" id="UP000515162">
    <property type="component" value="Chromosome 3R"/>
</dbReference>
<gene>
    <name evidence="22" type="primary">LOC117144159</name>
</gene>